<feature type="compositionally biased region" description="Polar residues" evidence="3">
    <location>
        <begin position="225"/>
        <end position="241"/>
    </location>
</feature>
<feature type="compositionally biased region" description="Polar residues" evidence="3">
    <location>
        <begin position="162"/>
        <end position="180"/>
    </location>
</feature>
<feature type="compositionally biased region" description="Polar residues" evidence="3">
    <location>
        <begin position="336"/>
        <end position="349"/>
    </location>
</feature>
<dbReference type="GO" id="GO:0000209">
    <property type="term" value="P:protein polyubiquitination"/>
    <property type="evidence" value="ECO:0007669"/>
    <property type="project" value="TreeGrafter"/>
</dbReference>
<feature type="compositionally biased region" description="Polar residues" evidence="3">
    <location>
        <begin position="191"/>
        <end position="208"/>
    </location>
</feature>
<reference evidence="4" key="1">
    <citation type="submission" date="2022-01" db="EMBL/GenBank/DDBJ databases">
        <authorList>
            <person name="Braso-Vives M."/>
        </authorList>
    </citation>
    <scope>NUCLEOTIDE SEQUENCE</scope>
</reference>
<keyword evidence="1" id="KW-0677">Repeat</keyword>
<dbReference type="GO" id="GO:0061630">
    <property type="term" value="F:ubiquitin protein ligase activity"/>
    <property type="evidence" value="ECO:0007669"/>
    <property type="project" value="TreeGrafter"/>
</dbReference>
<proteinExistence type="predicted"/>
<dbReference type="FunFam" id="2.40.10.500:FF:000001">
    <property type="entry name" value="tripartite motif-containing protein 3-like"/>
    <property type="match status" value="1"/>
</dbReference>
<gene>
    <name evidence="4" type="primary">TRIM3</name>
    <name evidence="4" type="ORF">BLAG_LOCUS19107</name>
</gene>
<dbReference type="EMBL" id="OV696690">
    <property type="protein sequence ID" value="CAH1264935.1"/>
    <property type="molecule type" value="Genomic_DNA"/>
</dbReference>
<feature type="region of interest" description="Disordered" evidence="3">
    <location>
        <begin position="1"/>
        <end position="298"/>
    </location>
</feature>
<dbReference type="GO" id="GO:0043161">
    <property type="term" value="P:proteasome-mediated ubiquitin-dependent protein catabolic process"/>
    <property type="evidence" value="ECO:0007669"/>
    <property type="project" value="TreeGrafter"/>
</dbReference>
<evidence type="ECO:0000256" key="3">
    <source>
        <dbReference type="SAM" id="MobiDB-lite"/>
    </source>
</evidence>
<dbReference type="PROSITE" id="PS51125">
    <property type="entry name" value="NHL"/>
    <property type="match status" value="2"/>
</dbReference>
<feature type="compositionally biased region" description="Polar residues" evidence="3">
    <location>
        <begin position="1"/>
        <end position="11"/>
    </location>
</feature>
<dbReference type="InterPro" id="IPR001258">
    <property type="entry name" value="NHL_repeat"/>
</dbReference>
<dbReference type="CDD" id="cd05819">
    <property type="entry name" value="NHL"/>
    <property type="match status" value="1"/>
</dbReference>
<evidence type="ECO:0000256" key="1">
    <source>
        <dbReference type="ARBA" id="ARBA00022737"/>
    </source>
</evidence>
<feature type="compositionally biased region" description="Polar residues" evidence="3">
    <location>
        <begin position="95"/>
        <end position="123"/>
    </location>
</feature>
<dbReference type="PANTHER" id="PTHR24104:SF50">
    <property type="entry name" value="SMP-30_GLUCONOLACTONASE_LRE-LIKE REGION DOMAIN-CONTAINING PROTEIN"/>
    <property type="match status" value="1"/>
</dbReference>
<name>A0A8J9ZX39_BRALA</name>
<dbReference type="FunFam" id="2.120.10.30:FF:000064">
    <property type="entry name" value="Uncharacterized protein"/>
    <property type="match status" value="1"/>
</dbReference>
<dbReference type="Proteomes" id="UP000838412">
    <property type="component" value="Chromosome 5"/>
</dbReference>
<dbReference type="SUPFAM" id="SSF101898">
    <property type="entry name" value="NHL repeat"/>
    <property type="match status" value="1"/>
</dbReference>
<protein>
    <submittedName>
        <fullName evidence="4">TRIM3 protein</fullName>
    </submittedName>
</protein>
<feature type="repeat" description="NHL" evidence="2">
    <location>
        <begin position="674"/>
        <end position="717"/>
    </location>
</feature>
<dbReference type="Gene3D" id="2.120.10.30">
    <property type="entry name" value="TolB, C-terminal domain"/>
    <property type="match status" value="1"/>
</dbReference>
<feature type="region of interest" description="Disordered" evidence="3">
    <location>
        <begin position="330"/>
        <end position="350"/>
    </location>
</feature>
<evidence type="ECO:0000256" key="2">
    <source>
        <dbReference type="PROSITE-ProRule" id="PRU00504"/>
    </source>
</evidence>
<dbReference type="PANTHER" id="PTHR24104">
    <property type="entry name" value="E3 UBIQUITIN-PROTEIN LIGASE NHLRC1-RELATED"/>
    <property type="match status" value="1"/>
</dbReference>
<feature type="repeat" description="NHL" evidence="2">
    <location>
        <begin position="478"/>
        <end position="519"/>
    </location>
</feature>
<evidence type="ECO:0000313" key="4">
    <source>
        <dbReference type="EMBL" id="CAH1264935.1"/>
    </source>
</evidence>
<dbReference type="InterPro" id="IPR050952">
    <property type="entry name" value="TRIM-NHL_E3_ligases"/>
</dbReference>
<dbReference type="OrthoDB" id="6105938at2759"/>
<dbReference type="InterPro" id="IPR011042">
    <property type="entry name" value="6-blade_b-propeller_TolB-like"/>
</dbReference>
<organism evidence="4 5">
    <name type="scientific">Branchiostoma lanceolatum</name>
    <name type="common">Common lancelet</name>
    <name type="synonym">Amphioxus lanceolatum</name>
    <dbReference type="NCBI Taxonomy" id="7740"/>
    <lineage>
        <taxon>Eukaryota</taxon>
        <taxon>Metazoa</taxon>
        <taxon>Chordata</taxon>
        <taxon>Cephalochordata</taxon>
        <taxon>Leptocardii</taxon>
        <taxon>Amphioxiformes</taxon>
        <taxon>Branchiostomatidae</taxon>
        <taxon>Branchiostoma</taxon>
    </lineage>
</organism>
<sequence length="762" mass="82851">MASYDVNTAPSGVTRMCKSDVMLTKTSSDQRQSNESEQTAMTSSSSSVDAMVNPAGCNSSKNDAENAQDPSLMYSQSTMVQNPEDAENAKDPSLMYSQSTMNPNPEAAENTQDPSLMYSQSIMDPNAEDVENTQDPSLMYSQSIMDPNAEDVENARNPSPMYDQNSMSADCLDAQNTRDPNPTYPGPESNVPVSNDNVPSAPLSQPNHSPEPANSDDDPCLQPHAATQQQDDTSTFRSANSGGDPCVQPREDTNEGDSASACRPDNADCSPRIQPRSWTHQDGCTPARGPATSDGVPDIQPYAVAFQKDSVPTRNSSNNDGNIEPYAIRYQEESEGNNMPTAQSDQDGQSVDVASRDVDIEPYAVAYADSSASAAIGGEGDSNEVRNYENDLNTNQPTAAVDTTSTSSRKATTAFLTNMSAPTEAEDTTYAPGATTCCSSGGDHELMDKPTRGSVNDSFGQTEPPKLPGKIIPSEKVVFGGYGREPGKFLRNSGAVVSPDNEIFVNDVHNKRIQVFSMSGVFLRLFRTAMVGANGREYDIQPCDVAMDAEGYLWVLGQRVYRTSALFVIKYSREGVALAMFDLQRWGWYPNIAVDTGNDIIVVEASAEIFMFRPDGELLRSFQLKQETEVRRFGREQGTDVESVAIDKEGNILVTDPSLTSPWVHVYNQSGHWLFKFGGFGQGEGELKHPQGVCVDAFGRILVVDWGNKRVDMFTSRGEFVRTVVKITHPWGIAVGPAGQLVVTSVQDSTVTVFPRRMLFPK</sequence>
<evidence type="ECO:0000313" key="5">
    <source>
        <dbReference type="Proteomes" id="UP000838412"/>
    </source>
</evidence>
<feature type="compositionally biased region" description="Polar residues" evidence="3">
    <location>
        <begin position="24"/>
        <end position="42"/>
    </location>
</feature>
<dbReference type="AlphaFoldDB" id="A0A8J9ZX39"/>
<feature type="compositionally biased region" description="Polar residues" evidence="3">
    <location>
        <begin position="133"/>
        <end position="145"/>
    </location>
</feature>
<keyword evidence="5" id="KW-1185">Reference proteome</keyword>
<accession>A0A8J9ZX39</accession>